<evidence type="ECO:0000313" key="3">
    <source>
        <dbReference type="Proteomes" id="UP000467841"/>
    </source>
</evidence>
<name>A0A6D2JJY3_9BRAS</name>
<evidence type="ECO:0000256" key="1">
    <source>
        <dbReference type="SAM" id="MobiDB-lite"/>
    </source>
</evidence>
<proteinExistence type="predicted"/>
<gene>
    <name evidence="2" type="ORF">MERR_LOCUS24414</name>
</gene>
<evidence type="ECO:0000313" key="2">
    <source>
        <dbReference type="EMBL" id="CAA7037179.1"/>
    </source>
</evidence>
<accession>A0A6D2JJY3</accession>
<dbReference type="AlphaFoldDB" id="A0A6D2JJY3"/>
<keyword evidence="3" id="KW-1185">Reference proteome</keyword>
<reference evidence="2" key="1">
    <citation type="submission" date="2020-01" db="EMBL/GenBank/DDBJ databases">
        <authorList>
            <person name="Mishra B."/>
        </authorList>
    </citation>
    <scope>NUCLEOTIDE SEQUENCE [LARGE SCALE GENOMIC DNA]</scope>
</reference>
<feature type="region of interest" description="Disordered" evidence="1">
    <location>
        <begin position="55"/>
        <end position="91"/>
    </location>
</feature>
<dbReference type="EMBL" id="CACVBM020001172">
    <property type="protein sequence ID" value="CAA7037179.1"/>
    <property type="molecule type" value="Genomic_DNA"/>
</dbReference>
<organism evidence="2 3">
    <name type="scientific">Microthlaspi erraticum</name>
    <dbReference type="NCBI Taxonomy" id="1685480"/>
    <lineage>
        <taxon>Eukaryota</taxon>
        <taxon>Viridiplantae</taxon>
        <taxon>Streptophyta</taxon>
        <taxon>Embryophyta</taxon>
        <taxon>Tracheophyta</taxon>
        <taxon>Spermatophyta</taxon>
        <taxon>Magnoliopsida</taxon>
        <taxon>eudicotyledons</taxon>
        <taxon>Gunneridae</taxon>
        <taxon>Pentapetalae</taxon>
        <taxon>rosids</taxon>
        <taxon>malvids</taxon>
        <taxon>Brassicales</taxon>
        <taxon>Brassicaceae</taxon>
        <taxon>Coluteocarpeae</taxon>
        <taxon>Microthlaspi</taxon>
    </lineage>
</organism>
<dbReference type="Proteomes" id="UP000467841">
    <property type="component" value="Unassembled WGS sequence"/>
</dbReference>
<comment type="caution">
    <text evidence="2">The sequence shown here is derived from an EMBL/GenBank/DDBJ whole genome shotgun (WGS) entry which is preliminary data.</text>
</comment>
<protein>
    <submittedName>
        <fullName evidence="2">Uncharacterized protein</fullName>
    </submittedName>
</protein>
<feature type="compositionally biased region" description="Basic and acidic residues" evidence="1">
    <location>
        <begin position="55"/>
        <end position="68"/>
    </location>
</feature>
<sequence>MFHGNRSPPINRQVAAGVVRERRHVKPREVDDLNLAIVDFDFQLLFINLLNQLRRNDHSPPLRHDTLRELPCSGQEDVQPSASPSARRDTV</sequence>